<feature type="region of interest" description="Disordered" evidence="12">
    <location>
        <begin position="780"/>
        <end position="826"/>
    </location>
</feature>
<evidence type="ECO:0000256" key="7">
    <source>
        <dbReference type="ARBA" id="ARBA00022801"/>
    </source>
</evidence>
<feature type="compositionally biased region" description="Low complexity" evidence="12">
    <location>
        <begin position="1202"/>
        <end position="1216"/>
    </location>
</feature>
<dbReference type="PANTHER" id="PTHR10589">
    <property type="entry name" value="UBIQUITIN CARBOXYL-TERMINAL HYDROLASE"/>
    <property type="match status" value="1"/>
</dbReference>
<evidence type="ECO:0000256" key="9">
    <source>
        <dbReference type="ARBA" id="ARBA00022853"/>
    </source>
</evidence>
<evidence type="ECO:0000259" key="13">
    <source>
        <dbReference type="PROSITE" id="PS52048"/>
    </source>
</evidence>
<evidence type="ECO:0000256" key="5">
    <source>
        <dbReference type="ARBA" id="ARBA00022670"/>
    </source>
</evidence>
<feature type="compositionally biased region" description="Low complexity" evidence="12">
    <location>
        <begin position="46"/>
        <end position="57"/>
    </location>
</feature>
<gene>
    <name evidence="14" type="ORF">FBUS_08829</name>
</gene>
<keyword evidence="8 11" id="KW-0788">Thiol protease</keyword>
<keyword evidence="7 11" id="KW-0378">Hydrolase</keyword>
<evidence type="ECO:0000313" key="14">
    <source>
        <dbReference type="EMBL" id="KAA0185147.1"/>
    </source>
</evidence>
<dbReference type="Pfam" id="PF01088">
    <property type="entry name" value="Peptidase_C12"/>
    <property type="match status" value="1"/>
</dbReference>
<sequence>GHRRSGRVSANSNSVVLNTGASGPTGNCSGGTASSDTGRLQKDGVSGRLRSSSGSLGHNHSFTDLSSDADRNPLTLLSEANELFFARQTVQNSCATHALLSILLNRPELDLGPMLSEFQKATRQLSPEAKGTAIGSMPQLAQAHNRHAAQPHSIPNQQTARSTKSSLLDSNSTASAAVATSTLSNSGVDSTPSITTLAGSTGTPSVSSTATPGAVNAIQLDTFHFVCYVPFGGFLYELDGLKPDPINHGPLEDPTNPSDWTRQCADILRQRMQEQDVRYSLMAVVPDRRLALTKRMCTLDKNRQIIEDTLIRIAQYEDIQRRRRTVDFRSPVNGIIGDSSSPLPSAIVSRSECDPVQSTVAVDADGKESASSRITSESGAREQELITLDSAVSHSVKEDLIDASKRLNRSVRTRSSTRSVNSKEFCLVALGDTQVDEAHAGQSRDFSNSFTPRDSDSPTSDLCEPTRKRSPNSSGLDEDEIVWVSQRKRRLVEQSITSRGPCSDAEIGDEEGENHALPYNQMNKMLTSIVSVESPLLTTLTEVVAAAAQDVSDTLDESGHAVFHPTEQPNSPVVVGLMPGSEVSLTVPFSRSVPKSDLNSTIKLKEDGRSLVEASGDPSDTSRNEANHLSFGSPFISSESELPSELTKPLTVDTQLWERARLVSIGQRDPLVPNGVVSFGHNALKQTENVSVEREFRPQTRALTRARVKNHCPSETGVILKPGVYSACDSTEQASSSNSPTQMDSPTATRSPVSPLSDRPSLKREPIVSLLITHVSDGSCTASGEPVVSFGPSLSRGDTRPPSSSDSVRRSSKYPTRSSTKRDTLASHNLASCRTNTSAIAGTPSTIGQVVPNFCSSMAGQQGVLHSDLFLCGTMKANQADTDAGLSSARSRSIEPIPRFTADELRLLLGRVKEQAKLCDNALLEEEEKRQTYRVDDARRVHNYEPFIRAYLTALSKHGFLKALLVQALQNVPNLAPSLSFLGSVGSTSSARKSSGTLDPLHHSRKSDSDRSGSKDSPSPMEAAAESSPWISSRRLSVAERHSTPMSADGGPTRRALRARNKRGTFMSMYNALPQNRNDSLASRAINHLVQNQLVSSSGFVDAENSLTVVSVSEMQTPGTISDSLNSVDLQGPGRTSVIDTESAVSMGSQSSKSKSQTVSPVPPDPTGNETTDVNELSGVLQAPLSPLASSVAQTPYSSCGSAPQSPQSSTSSRSTYLRPLRQNPRNDPVAIEDGFISRKSLRPRSSTDRITSRSGCQLGLGDSGDELKSENGHKLFLRRRAYSSLVKHIDSSGACKPGPTTNPFSTAFSQRFRKRRLC</sequence>
<dbReference type="Gene3D" id="3.40.532.10">
    <property type="entry name" value="Peptidase C12, ubiquitin carboxyl-terminal hydrolase"/>
    <property type="match status" value="1"/>
</dbReference>
<evidence type="ECO:0000313" key="15">
    <source>
        <dbReference type="Proteomes" id="UP000728185"/>
    </source>
</evidence>
<feature type="site" description="Transition state stabilizer" evidence="11">
    <location>
        <position position="88"/>
    </location>
</feature>
<feature type="compositionally biased region" description="Low complexity" evidence="12">
    <location>
        <begin position="1143"/>
        <end position="1160"/>
    </location>
</feature>
<dbReference type="InterPro" id="IPR036959">
    <property type="entry name" value="Peptidase_C12_UCH_sf"/>
</dbReference>
<proteinExistence type="inferred from homology"/>
<evidence type="ECO:0000256" key="2">
    <source>
        <dbReference type="ARBA" id="ARBA00004123"/>
    </source>
</evidence>
<evidence type="ECO:0000256" key="10">
    <source>
        <dbReference type="ARBA" id="ARBA00023242"/>
    </source>
</evidence>
<feature type="region of interest" description="Disordered" evidence="12">
    <location>
        <begin position="1192"/>
        <end position="1230"/>
    </location>
</feature>
<dbReference type="InterPro" id="IPR041507">
    <property type="entry name" value="UCH_C"/>
</dbReference>
<protein>
    <recommendedName>
        <fullName evidence="4 11">ubiquitinyl hydrolase 1</fullName>
        <ecNumber evidence="4 11">3.4.19.12</ecNumber>
    </recommendedName>
</protein>
<keyword evidence="15" id="KW-1185">Reference proteome</keyword>
<dbReference type="InterPro" id="IPR038765">
    <property type="entry name" value="Papain-like_cys_pep_sf"/>
</dbReference>
<feature type="domain" description="UCH catalytic" evidence="13">
    <location>
        <begin position="1"/>
        <end position="286"/>
    </location>
</feature>
<feature type="active site" description="Proton donor" evidence="11">
    <location>
        <position position="224"/>
    </location>
</feature>
<keyword evidence="9" id="KW-0156">Chromatin regulator</keyword>
<feature type="compositionally biased region" description="Polar residues" evidence="12">
    <location>
        <begin position="729"/>
        <end position="754"/>
    </location>
</feature>
<evidence type="ECO:0000256" key="3">
    <source>
        <dbReference type="ARBA" id="ARBA00007182"/>
    </source>
</evidence>
<dbReference type="PROSITE" id="PS52049">
    <property type="entry name" value="ULD"/>
    <property type="match status" value="1"/>
</dbReference>
<dbReference type="PANTHER" id="PTHR10589:SF28">
    <property type="entry name" value="UBIQUITIN CARBOXYL-TERMINAL HYDROLASE BAP1"/>
    <property type="match status" value="1"/>
</dbReference>
<keyword evidence="6 11" id="KW-0833">Ubl conjugation pathway</keyword>
<keyword evidence="5 11" id="KW-0645">Protease</keyword>
<feature type="region of interest" description="Disordered" evidence="12">
    <location>
        <begin position="1142"/>
        <end position="1173"/>
    </location>
</feature>
<dbReference type="GO" id="GO:0005634">
    <property type="term" value="C:nucleus"/>
    <property type="evidence" value="ECO:0007669"/>
    <property type="project" value="UniProtKB-SubCell"/>
</dbReference>
<dbReference type="GO" id="GO:0006511">
    <property type="term" value="P:ubiquitin-dependent protein catabolic process"/>
    <property type="evidence" value="ECO:0007669"/>
    <property type="project" value="UniProtKB-UniRule"/>
</dbReference>
<accession>A0A8E0RK41</accession>
<evidence type="ECO:0000256" key="4">
    <source>
        <dbReference type="ARBA" id="ARBA00012759"/>
    </source>
</evidence>
<feature type="compositionally biased region" description="Polar residues" evidence="12">
    <location>
        <begin position="444"/>
        <end position="460"/>
    </location>
</feature>
<feature type="compositionally biased region" description="Polar residues" evidence="12">
    <location>
        <begin position="1192"/>
        <end position="1201"/>
    </location>
</feature>
<dbReference type="GO" id="GO:0006325">
    <property type="term" value="P:chromatin organization"/>
    <property type="evidence" value="ECO:0007669"/>
    <property type="project" value="UniProtKB-KW"/>
</dbReference>
<dbReference type="PROSITE" id="PS52048">
    <property type="entry name" value="UCH_DOMAIN"/>
    <property type="match status" value="1"/>
</dbReference>
<feature type="compositionally biased region" description="Low complexity" evidence="12">
    <location>
        <begin position="1015"/>
        <end position="1029"/>
    </location>
</feature>
<comment type="similarity">
    <text evidence="3">Belongs to the peptidase C12 family. BAP1 subfamily.</text>
</comment>
<feature type="non-terminal residue" evidence="14">
    <location>
        <position position="1319"/>
    </location>
</feature>
<feature type="region of interest" description="Disordered" evidence="12">
    <location>
        <begin position="438"/>
        <end position="480"/>
    </location>
</feature>
<feature type="compositionally biased region" description="Basic and acidic residues" evidence="12">
    <location>
        <begin position="1000"/>
        <end position="1014"/>
    </location>
</feature>
<dbReference type="GO" id="GO:0004843">
    <property type="term" value="F:cysteine-type deubiquitinase activity"/>
    <property type="evidence" value="ECO:0007669"/>
    <property type="project" value="UniProtKB-UniRule"/>
</dbReference>
<dbReference type="Pfam" id="PF18031">
    <property type="entry name" value="UCH_C"/>
    <property type="match status" value="1"/>
</dbReference>
<reference evidence="14" key="1">
    <citation type="submission" date="2019-05" db="EMBL/GenBank/DDBJ databases">
        <title>Annotation for the trematode Fasciolopsis buski.</title>
        <authorList>
            <person name="Choi Y.-J."/>
        </authorList>
    </citation>
    <scope>NUCLEOTIDE SEQUENCE</scope>
    <source>
        <strain evidence="14">HT</strain>
        <tissue evidence="14">Whole worm</tissue>
    </source>
</reference>
<dbReference type="SUPFAM" id="SSF54001">
    <property type="entry name" value="Cysteine proteinases"/>
    <property type="match status" value="1"/>
</dbReference>
<feature type="region of interest" description="Disordered" evidence="12">
    <location>
        <begin position="1"/>
        <end position="70"/>
    </location>
</feature>
<feature type="active site" description="Nucleophile" evidence="11">
    <location>
        <position position="94"/>
    </location>
</feature>
<feature type="compositionally biased region" description="Polar residues" evidence="12">
    <location>
        <begin position="153"/>
        <end position="169"/>
    </location>
</feature>
<evidence type="ECO:0000256" key="8">
    <source>
        <dbReference type="ARBA" id="ARBA00022807"/>
    </source>
</evidence>
<keyword evidence="10" id="KW-0539">Nucleus</keyword>
<feature type="region of interest" description="Disordered" evidence="12">
    <location>
        <begin position="729"/>
        <end position="762"/>
    </location>
</feature>
<evidence type="ECO:0000256" key="11">
    <source>
        <dbReference type="PROSITE-ProRule" id="PRU01393"/>
    </source>
</evidence>
<dbReference type="GO" id="GO:0005737">
    <property type="term" value="C:cytoplasm"/>
    <property type="evidence" value="ECO:0007669"/>
    <property type="project" value="TreeGrafter"/>
</dbReference>
<evidence type="ECO:0000256" key="12">
    <source>
        <dbReference type="SAM" id="MobiDB-lite"/>
    </source>
</evidence>
<feature type="compositionally biased region" description="Low complexity" evidence="12">
    <location>
        <begin position="170"/>
        <end position="186"/>
    </location>
</feature>
<comment type="catalytic activity">
    <reaction evidence="1 11">
        <text>Thiol-dependent hydrolysis of ester, thioester, amide, peptide and isopeptide bonds formed by the C-terminal Gly of ubiquitin (a 76-residue protein attached to proteins as an intracellular targeting signal).</text>
        <dbReference type="EC" id="3.4.19.12"/>
    </reaction>
</comment>
<organism evidence="14 15">
    <name type="scientific">Fasciolopsis buskii</name>
    <dbReference type="NCBI Taxonomy" id="27845"/>
    <lineage>
        <taxon>Eukaryota</taxon>
        <taxon>Metazoa</taxon>
        <taxon>Spiralia</taxon>
        <taxon>Lophotrochozoa</taxon>
        <taxon>Platyhelminthes</taxon>
        <taxon>Trematoda</taxon>
        <taxon>Digenea</taxon>
        <taxon>Plagiorchiida</taxon>
        <taxon>Echinostomata</taxon>
        <taxon>Echinostomatoidea</taxon>
        <taxon>Fasciolidae</taxon>
        <taxon>Fasciolopsis</taxon>
    </lineage>
</organism>
<comment type="caution">
    <text evidence="14">The sequence shown here is derived from an EMBL/GenBank/DDBJ whole genome shotgun (WGS) entry which is preliminary data.</text>
</comment>
<dbReference type="Gene3D" id="1.20.58.860">
    <property type="match status" value="1"/>
</dbReference>
<feature type="compositionally biased region" description="Polar residues" evidence="12">
    <location>
        <begin position="8"/>
        <end position="38"/>
    </location>
</feature>
<dbReference type="OrthoDB" id="1924260at2759"/>
<name>A0A8E0RK41_9TREM</name>
<dbReference type="InterPro" id="IPR001578">
    <property type="entry name" value="Peptidase_C12_UCH"/>
</dbReference>
<feature type="region of interest" description="Disordered" evidence="12">
    <location>
        <begin position="989"/>
        <end position="1055"/>
    </location>
</feature>
<dbReference type="Proteomes" id="UP000728185">
    <property type="component" value="Unassembled WGS sequence"/>
</dbReference>
<evidence type="ECO:0000256" key="6">
    <source>
        <dbReference type="ARBA" id="ARBA00022786"/>
    </source>
</evidence>
<feature type="site" description="Important for enzyme activity" evidence="11">
    <location>
        <position position="239"/>
    </location>
</feature>
<dbReference type="EMBL" id="LUCM01010686">
    <property type="protein sequence ID" value="KAA0185147.1"/>
    <property type="molecule type" value="Genomic_DNA"/>
</dbReference>
<feature type="region of interest" description="Disordered" evidence="12">
    <location>
        <begin position="1242"/>
        <end position="1268"/>
    </location>
</feature>
<feature type="compositionally biased region" description="Polar residues" evidence="12">
    <location>
        <begin position="187"/>
        <end position="207"/>
    </location>
</feature>
<evidence type="ECO:0000256" key="1">
    <source>
        <dbReference type="ARBA" id="ARBA00000707"/>
    </source>
</evidence>
<feature type="region of interest" description="Disordered" evidence="12">
    <location>
        <begin position="362"/>
        <end position="381"/>
    </location>
</feature>
<dbReference type="EC" id="3.4.19.12" evidence="4 11"/>
<dbReference type="GO" id="GO:0016579">
    <property type="term" value="P:protein deubiquitination"/>
    <property type="evidence" value="ECO:0007669"/>
    <property type="project" value="TreeGrafter"/>
</dbReference>
<comment type="subcellular location">
    <subcellularLocation>
        <location evidence="2">Nucleus</location>
    </subcellularLocation>
</comment>
<feature type="region of interest" description="Disordered" evidence="12">
    <location>
        <begin position="145"/>
        <end position="207"/>
    </location>
</feature>